<keyword evidence="1" id="KW-0812">Transmembrane</keyword>
<accession>A0A1I6YQE6</accession>
<dbReference type="Proteomes" id="UP000236454">
    <property type="component" value="Unassembled WGS sequence"/>
</dbReference>
<evidence type="ECO:0000313" key="3">
    <source>
        <dbReference type="Proteomes" id="UP000236454"/>
    </source>
</evidence>
<dbReference type="EMBL" id="FPAS01000001">
    <property type="protein sequence ID" value="SFT52421.1"/>
    <property type="molecule type" value="Genomic_DNA"/>
</dbReference>
<organism evidence="2 3">
    <name type="scientific">Lishizhenia tianjinensis</name>
    <dbReference type="NCBI Taxonomy" id="477690"/>
    <lineage>
        <taxon>Bacteria</taxon>
        <taxon>Pseudomonadati</taxon>
        <taxon>Bacteroidota</taxon>
        <taxon>Flavobacteriia</taxon>
        <taxon>Flavobacteriales</taxon>
        <taxon>Crocinitomicaceae</taxon>
        <taxon>Lishizhenia</taxon>
    </lineage>
</organism>
<feature type="transmembrane region" description="Helical" evidence="1">
    <location>
        <begin position="12"/>
        <end position="29"/>
    </location>
</feature>
<keyword evidence="1" id="KW-1133">Transmembrane helix</keyword>
<keyword evidence="1" id="KW-0472">Membrane</keyword>
<evidence type="ECO:0000256" key="1">
    <source>
        <dbReference type="SAM" id="Phobius"/>
    </source>
</evidence>
<protein>
    <recommendedName>
        <fullName evidence="4">RND transporter</fullName>
    </recommendedName>
</protein>
<dbReference type="STRING" id="477690.SAMN05216474_1073"/>
<sequence length="76" mass="8667">MNQYLKQLKENWKLWLIASLTLGLAPFSPEPHIWGKIKWIAGGAVGMGPQDWFDVLMHGAPWVLLLLSGILWLKKD</sequence>
<dbReference type="AlphaFoldDB" id="A0A1I6YQE6"/>
<reference evidence="2 3" key="1">
    <citation type="submission" date="2016-10" db="EMBL/GenBank/DDBJ databases">
        <authorList>
            <person name="de Groot N.N."/>
        </authorList>
    </citation>
    <scope>NUCLEOTIDE SEQUENCE [LARGE SCALE GENOMIC DNA]</scope>
    <source>
        <strain evidence="2 3">CGMCC 1.7005</strain>
    </source>
</reference>
<dbReference type="RefSeq" id="WP_090247239.1">
    <property type="nucleotide sequence ID" value="NZ_FPAS01000001.1"/>
</dbReference>
<dbReference type="OrthoDB" id="1467821at2"/>
<evidence type="ECO:0000313" key="2">
    <source>
        <dbReference type="EMBL" id="SFT52421.1"/>
    </source>
</evidence>
<feature type="transmembrane region" description="Helical" evidence="1">
    <location>
        <begin position="55"/>
        <end position="73"/>
    </location>
</feature>
<gene>
    <name evidence="2" type="ORF">SAMN05216474_1073</name>
</gene>
<evidence type="ECO:0008006" key="4">
    <source>
        <dbReference type="Google" id="ProtNLM"/>
    </source>
</evidence>
<name>A0A1I6YQE6_9FLAO</name>
<proteinExistence type="predicted"/>
<keyword evidence="3" id="KW-1185">Reference proteome</keyword>